<dbReference type="EMBL" id="CM008964">
    <property type="protein sequence ID" value="PNW86057.1"/>
    <property type="molecule type" value="Genomic_DNA"/>
</dbReference>
<dbReference type="Gramene" id="PNW86057">
    <property type="protein sequence ID" value="PNW86057"/>
    <property type="gene ID" value="CHLRE_03g209617v5"/>
</dbReference>
<evidence type="ECO:0000313" key="2">
    <source>
        <dbReference type="EMBL" id="PNW86057.1"/>
    </source>
</evidence>
<dbReference type="ExpressionAtlas" id="A0A2K3DZX4">
    <property type="expression patterns" value="baseline"/>
</dbReference>
<dbReference type="PANTHER" id="PTHR45725:SF18">
    <property type="entry name" value="ORC1-LIKE AAA ATPASE DOMAIN-CONTAINING PROTEIN"/>
    <property type="match status" value="1"/>
</dbReference>
<dbReference type="PaxDb" id="3055-EDO98706"/>
<proteinExistence type="predicted"/>
<sequence length="856" mass="88735">MRPAHIYIDLRYGSLDDRRRNAVSLLRMLAPATAAGDAAHQPHMLRHPRRHSLRIPAHLLSPAVAAAARSALPSLSHLYLDGVFGLSSSVVAQGLECLLQLPPPPAAPLAPATGPAVAASATDDSGTAAEPQQQQQQQPLSLQLALVVPYSPPSPHDPAPPPAVIDTLALCRRLHTLDVTLMTPPVRTVPPTAGSSRLAGLVPLAEQLRRLTQLRELAVTADVITAACVRALVPPLTRLTSLVIERREPRVHVRVGGPAGGLVAAADDGDAVVDSAAFAGLHQLQELKLSGLDLCMELEEPRPAAAAAAAAEAAEAPAFAKLGALTYLTARRLTFAAAVADRAAGWSELLEEVEAAAVGAAQADGAAVAVAEQAAPGGGVEPGLAVALAAALVPAAPQPLQLLQAMQIEQQLAPPEPADVTALPRARLPPNLSELVLTLNAPGDATAAAVLHGVSAAHIDVDELAVLQPAVTPVPAGAGSTWPPDPKPKPMPRPALEFELPTFGVDLPELADGCGLRLGIPGRRLADAWGRLTPAGELALRQAARQLAAHGRFARHVRRHLVVAYEPLPALRRVVEGAEAARDDRDAAAGLAAVEAGQEMPAGGEVEAEDADFADGGVSGGEDFGYAAEVFVLDTAGQELVGELPSLGNPGVCLALRPVPESLAAAPPPAGAGGVWLPPAPSHAGWLVELAALRPVRLELRGLALSGRDLGAIAQHLDGVVRDLVLDGNCRFHPRALLPLCRSRRLASLTLGLQRGWVGGAPISNGGGGSGGGRLHALRSTLLALGLALAPGLSRVVLRVGLGRSRREAAEGSGEEQWQQQVVVVRGMYEERVVQWVQRRLELVLGPQPQALVQLE</sequence>
<organism evidence="2 3">
    <name type="scientific">Chlamydomonas reinhardtii</name>
    <name type="common">Chlamydomonas smithii</name>
    <dbReference type="NCBI Taxonomy" id="3055"/>
    <lineage>
        <taxon>Eukaryota</taxon>
        <taxon>Viridiplantae</taxon>
        <taxon>Chlorophyta</taxon>
        <taxon>core chlorophytes</taxon>
        <taxon>Chlorophyceae</taxon>
        <taxon>CS clade</taxon>
        <taxon>Chlamydomonadales</taxon>
        <taxon>Chlamydomonadaceae</taxon>
        <taxon>Chlamydomonas</taxon>
    </lineage>
</organism>
<accession>A0A2K3DZX4</accession>
<dbReference type="GeneID" id="5724953"/>
<evidence type="ECO:0000256" key="1">
    <source>
        <dbReference type="SAM" id="MobiDB-lite"/>
    </source>
</evidence>
<dbReference type="AlphaFoldDB" id="A0A2K3DZX4"/>
<name>A0A2K3DZX4_CHLRE</name>
<dbReference type="KEGG" id="cre:CHLRE_03g209617v5"/>
<feature type="region of interest" description="Disordered" evidence="1">
    <location>
        <begin position="109"/>
        <end position="138"/>
    </location>
</feature>
<gene>
    <name evidence="2" type="ORF">CHLRE_03g209617v5</name>
</gene>
<protein>
    <submittedName>
        <fullName evidence="2">Uncharacterized protein</fullName>
    </submittedName>
</protein>
<dbReference type="Proteomes" id="UP000006906">
    <property type="component" value="Chromosome 3"/>
</dbReference>
<dbReference type="InParanoid" id="A0A2K3DZX4"/>
<reference evidence="2 3" key="1">
    <citation type="journal article" date="2007" name="Science">
        <title>The Chlamydomonas genome reveals the evolution of key animal and plant functions.</title>
        <authorList>
            <person name="Merchant S.S."/>
            <person name="Prochnik S.E."/>
            <person name="Vallon O."/>
            <person name="Harris E.H."/>
            <person name="Karpowicz S.J."/>
            <person name="Witman G.B."/>
            <person name="Terry A."/>
            <person name="Salamov A."/>
            <person name="Fritz-Laylin L.K."/>
            <person name="Marechal-Drouard L."/>
            <person name="Marshall W.F."/>
            <person name="Qu L.H."/>
            <person name="Nelson D.R."/>
            <person name="Sanderfoot A.A."/>
            <person name="Spalding M.H."/>
            <person name="Kapitonov V.V."/>
            <person name="Ren Q."/>
            <person name="Ferris P."/>
            <person name="Lindquist E."/>
            <person name="Shapiro H."/>
            <person name="Lucas S.M."/>
            <person name="Grimwood J."/>
            <person name="Schmutz J."/>
            <person name="Cardol P."/>
            <person name="Cerutti H."/>
            <person name="Chanfreau G."/>
            <person name="Chen C.L."/>
            <person name="Cognat V."/>
            <person name="Croft M.T."/>
            <person name="Dent R."/>
            <person name="Dutcher S."/>
            <person name="Fernandez E."/>
            <person name="Fukuzawa H."/>
            <person name="Gonzalez-Ballester D."/>
            <person name="Gonzalez-Halphen D."/>
            <person name="Hallmann A."/>
            <person name="Hanikenne M."/>
            <person name="Hippler M."/>
            <person name="Inwood W."/>
            <person name="Jabbari K."/>
            <person name="Kalanon M."/>
            <person name="Kuras R."/>
            <person name="Lefebvre P.A."/>
            <person name="Lemaire S.D."/>
            <person name="Lobanov A.V."/>
            <person name="Lohr M."/>
            <person name="Manuell A."/>
            <person name="Meier I."/>
            <person name="Mets L."/>
            <person name="Mittag M."/>
            <person name="Mittelmeier T."/>
            <person name="Moroney J.V."/>
            <person name="Moseley J."/>
            <person name="Napoli C."/>
            <person name="Nedelcu A.M."/>
            <person name="Niyogi K."/>
            <person name="Novoselov S.V."/>
            <person name="Paulsen I.T."/>
            <person name="Pazour G."/>
            <person name="Purton S."/>
            <person name="Ral J.P."/>
            <person name="Riano-Pachon D.M."/>
            <person name="Riekhof W."/>
            <person name="Rymarquis L."/>
            <person name="Schroda M."/>
            <person name="Stern D."/>
            <person name="Umen J."/>
            <person name="Willows R."/>
            <person name="Wilson N."/>
            <person name="Zimmer S.L."/>
            <person name="Allmer J."/>
            <person name="Balk J."/>
            <person name="Bisova K."/>
            <person name="Chen C.J."/>
            <person name="Elias M."/>
            <person name="Gendler K."/>
            <person name="Hauser C."/>
            <person name="Lamb M.R."/>
            <person name="Ledford H."/>
            <person name="Long J.C."/>
            <person name="Minagawa J."/>
            <person name="Page M.D."/>
            <person name="Pan J."/>
            <person name="Pootakham W."/>
            <person name="Roje S."/>
            <person name="Rose A."/>
            <person name="Stahlberg E."/>
            <person name="Terauchi A.M."/>
            <person name="Yang P."/>
            <person name="Ball S."/>
            <person name="Bowler C."/>
            <person name="Dieckmann C.L."/>
            <person name="Gladyshev V.N."/>
            <person name="Green P."/>
            <person name="Jorgensen R."/>
            <person name="Mayfield S."/>
            <person name="Mueller-Roeber B."/>
            <person name="Rajamani S."/>
            <person name="Sayre R.T."/>
            <person name="Brokstein P."/>
            <person name="Dubchak I."/>
            <person name="Goodstein D."/>
            <person name="Hornick L."/>
            <person name="Huang Y.W."/>
            <person name="Jhaveri J."/>
            <person name="Luo Y."/>
            <person name="Martinez D."/>
            <person name="Ngau W.C."/>
            <person name="Otillar B."/>
            <person name="Poliakov A."/>
            <person name="Porter A."/>
            <person name="Szajkowski L."/>
            <person name="Werner G."/>
            <person name="Zhou K."/>
            <person name="Grigoriev I.V."/>
            <person name="Rokhsar D.S."/>
            <person name="Grossman A.R."/>
        </authorList>
    </citation>
    <scope>NUCLEOTIDE SEQUENCE [LARGE SCALE GENOMIC DNA]</scope>
    <source>
        <strain evidence="3">CC-503</strain>
    </source>
</reference>
<keyword evidence="3" id="KW-1185">Reference proteome</keyword>
<dbReference type="InterPro" id="IPR051425">
    <property type="entry name" value="Formin_Homology"/>
</dbReference>
<evidence type="ECO:0000313" key="3">
    <source>
        <dbReference type="Proteomes" id="UP000006906"/>
    </source>
</evidence>
<dbReference type="RefSeq" id="XP_042926697.1">
    <property type="nucleotide sequence ID" value="XM_043061568.1"/>
</dbReference>
<dbReference type="PANTHER" id="PTHR45725">
    <property type="entry name" value="FORMIN HOMOLOGY 2 FAMILY MEMBER"/>
    <property type="match status" value="1"/>
</dbReference>